<accession>A0ABQ0AYD1</accession>
<feature type="binding site" evidence="5">
    <location>
        <begin position="198"/>
        <end position="203"/>
    </location>
    <ligand>
        <name>ATP</name>
        <dbReference type="ChEBI" id="CHEBI:30616"/>
    </ligand>
</feature>
<sequence length="347" mass="39619">MSRWYEGIHEERSNIIYSRIRLSRNWDECVFPSRLDEAGSRQLVERLKEGLKDAPTRDGGIFSWYALETMNGAKKQALRERRILNRTAVEMSRPGGLYLSEDESCSLLLGTDDHIRLQLLAPGLDLEQLWKAADELDDYINERFSYAFDEKYGYLTTFPTNVGTGLKACVVLHLPMLSQVRKFQSIVGDMGRLGTAIRGLYGEGSENYGNMYELSNQRSLGQSEKEIIEQVAKAAAQLNNQELRVRNAALGARRLEREDETWKSYGILKYARRITEKDARIFLSQLMAGEEDGVISFEKERSLYSLMIGIKPANLALWASRPLDKDEADCVRAAYIRERLPRIIESA</sequence>
<dbReference type="InterPro" id="IPR022414">
    <property type="entry name" value="ATP-guanido_PTrfase_cat"/>
</dbReference>
<evidence type="ECO:0000313" key="7">
    <source>
        <dbReference type="EMBL" id="GAA6269012.1"/>
    </source>
</evidence>
<dbReference type="InterPro" id="IPR014746">
    <property type="entry name" value="Gln_synth/guanido_kin_cat_dom"/>
</dbReference>
<dbReference type="PANTHER" id="PTHR11547">
    <property type="entry name" value="ARGININE OR CREATINE KINASE"/>
    <property type="match status" value="1"/>
</dbReference>
<comment type="similarity">
    <text evidence="5">Belongs to the ATP:guanido phosphotransferase family.</text>
</comment>
<feature type="binding site" evidence="5">
    <location>
        <begin position="167"/>
        <end position="171"/>
    </location>
    <ligand>
        <name>ATP</name>
        <dbReference type="ChEBI" id="CHEBI:30616"/>
    </ligand>
</feature>
<evidence type="ECO:0000256" key="1">
    <source>
        <dbReference type="ARBA" id="ARBA00022679"/>
    </source>
</evidence>
<gene>
    <name evidence="7" type="ORF">F130042H8_20720</name>
</gene>
<dbReference type="InterPro" id="IPR023660">
    <property type="entry name" value="Arg_Kinase"/>
</dbReference>
<keyword evidence="3 5" id="KW-0418">Kinase</keyword>
<dbReference type="Proteomes" id="UP001600894">
    <property type="component" value="Unassembled WGS sequence"/>
</dbReference>
<keyword evidence="4 5" id="KW-0067">ATP-binding</keyword>
<keyword evidence="8" id="KW-1185">Reference proteome</keyword>
<dbReference type="InterPro" id="IPR000749">
    <property type="entry name" value="ATP-guanido_PTrfase"/>
</dbReference>
<dbReference type="Pfam" id="PF00217">
    <property type="entry name" value="ATP-gua_Ptrans"/>
    <property type="match status" value="1"/>
</dbReference>
<dbReference type="RefSeq" id="WP_176253944.1">
    <property type="nucleotide sequence ID" value="NZ_BAABXL010000001.1"/>
</dbReference>
<feature type="binding site" evidence="5">
    <location>
        <begin position="17"/>
        <end position="21"/>
    </location>
    <ligand>
        <name>ATP</name>
        <dbReference type="ChEBI" id="CHEBI:30616"/>
    </ligand>
</feature>
<dbReference type="PROSITE" id="PS51510">
    <property type="entry name" value="PHOSPHAGEN_KINASE_C"/>
    <property type="match status" value="1"/>
</dbReference>
<evidence type="ECO:0000313" key="8">
    <source>
        <dbReference type="Proteomes" id="UP001600894"/>
    </source>
</evidence>
<dbReference type="SUPFAM" id="SSF55931">
    <property type="entry name" value="Glutamine synthetase/guanido kinase"/>
    <property type="match status" value="1"/>
</dbReference>
<evidence type="ECO:0000256" key="4">
    <source>
        <dbReference type="ARBA" id="ARBA00022840"/>
    </source>
</evidence>
<keyword evidence="1 5" id="KW-0808">Transferase</keyword>
<dbReference type="EMBL" id="BAABXL010000001">
    <property type="protein sequence ID" value="GAA6269012.1"/>
    <property type="molecule type" value="Genomic_DNA"/>
</dbReference>
<evidence type="ECO:0000256" key="2">
    <source>
        <dbReference type="ARBA" id="ARBA00022741"/>
    </source>
</evidence>
<evidence type="ECO:0000256" key="3">
    <source>
        <dbReference type="ARBA" id="ARBA00022777"/>
    </source>
</evidence>
<dbReference type="CDD" id="cd07930">
    <property type="entry name" value="bacterial_phosphagen_kinase"/>
    <property type="match status" value="1"/>
</dbReference>
<keyword evidence="2 5" id="KW-0547">Nucleotide-binding</keyword>
<evidence type="ECO:0000259" key="6">
    <source>
        <dbReference type="PROSITE" id="PS51510"/>
    </source>
</evidence>
<evidence type="ECO:0000256" key="5">
    <source>
        <dbReference type="PROSITE-ProRule" id="PRU00843"/>
    </source>
</evidence>
<proteinExistence type="inferred from homology"/>
<dbReference type="Gene3D" id="3.30.590.10">
    <property type="entry name" value="Glutamine synthetase/guanido kinase, catalytic domain"/>
    <property type="match status" value="1"/>
</dbReference>
<comment type="caution">
    <text evidence="5">Lacks conserved residue(s) required for the propagation of feature annotation.</text>
</comment>
<feature type="binding site" evidence="5">
    <location>
        <position position="116"/>
    </location>
    <ligand>
        <name>ATP</name>
        <dbReference type="ChEBI" id="CHEBI:30616"/>
    </ligand>
</feature>
<reference evidence="7 8" key="1">
    <citation type="submission" date="2024-04" db="EMBL/GenBank/DDBJ databases">
        <title>Defined microbial consortia suppress multidrug-resistant proinflammatory Enterobacteriaceae via ecological control.</title>
        <authorList>
            <person name="Furuichi M."/>
            <person name="Kawaguchi T."/>
            <person name="Pust M."/>
            <person name="Yasuma K."/>
            <person name="Plichta D."/>
            <person name="Hasegawa N."/>
            <person name="Ohya T."/>
            <person name="Bhattarai S."/>
            <person name="Sasajima S."/>
            <person name="Aoto Y."/>
            <person name="Tuganbaev T."/>
            <person name="Yaginuma M."/>
            <person name="Ueda M."/>
            <person name="Okahashi N."/>
            <person name="Amafuji K."/>
            <person name="Kiridooshi Y."/>
            <person name="Sugita K."/>
            <person name="Strazar M."/>
            <person name="Skelly A."/>
            <person name="Suda W."/>
            <person name="Hattori M."/>
            <person name="Nakamoto N."/>
            <person name="Caballero S."/>
            <person name="Norman J."/>
            <person name="Olle B."/>
            <person name="Tanoue T."/>
            <person name="Arita M."/>
            <person name="Bucci V."/>
            <person name="Atarashi K."/>
            <person name="Xavier R."/>
            <person name="Honda K."/>
        </authorList>
    </citation>
    <scope>NUCLEOTIDE SEQUENCE [LARGE SCALE GENOMIC DNA]</scope>
    <source>
        <strain evidence="8">f13</strain>
    </source>
</reference>
<comment type="caution">
    <text evidence="7">The sequence shown here is derived from an EMBL/GenBank/DDBJ whole genome shotgun (WGS) entry which is preliminary data.</text>
</comment>
<organism evidence="7 8">
    <name type="scientific">Enterocloster alcoholdehydrogenati</name>
    <dbReference type="NCBI Taxonomy" id="2547410"/>
    <lineage>
        <taxon>Bacteria</taxon>
        <taxon>Bacillati</taxon>
        <taxon>Bacillota</taxon>
        <taxon>Clostridia</taxon>
        <taxon>Lachnospirales</taxon>
        <taxon>Lachnospiraceae</taxon>
        <taxon>Enterocloster</taxon>
    </lineage>
</organism>
<dbReference type="GO" id="GO:0016301">
    <property type="term" value="F:kinase activity"/>
    <property type="evidence" value="ECO:0007669"/>
    <property type="project" value="UniProtKB-KW"/>
</dbReference>
<name>A0ABQ0AYD1_9FIRM</name>
<protein>
    <submittedName>
        <fullName evidence="7">Protein arginine kinase</fullName>
    </submittedName>
</protein>
<dbReference type="PANTHER" id="PTHR11547:SF38">
    <property type="entry name" value="ARGININE KINASE 1-RELATED"/>
    <property type="match status" value="1"/>
</dbReference>
<feature type="domain" description="Phosphagen kinase C-terminal" evidence="6">
    <location>
        <begin position="14"/>
        <end position="245"/>
    </location>
</feature>